<keyword evidence="3" id="KW-1185">Reference proteome</keyword>
<name>A0A6M1PIA3_9BACL</name>
<evidence type="ECO:0000313" key="2">
    <source>
        <dbReference type="EMBL" id="NGM82930.1"/>
    </source>
</evidence>
<dbReference type="RefSeq" id="WP_165097819.1">
    <property type="nucleotide sequence ID" value="NZ_JAAKGU010000004.1"/>
</dbReference>
<dbReference type="Proteomes" id="UP000480151">
    <property type="component" value="Unassembled WGS sequence"/>
</dbReference>
<proteinExistence type="predicted"/>
<comment type="caution">
    <text evidence="2">The sequence shown here is derived from an EMBL/GenBank/DDBJ whole genome shotgun (WGS) entry which is preliminary data.</text>
</comment>
<reference evidence="2 3" key="1">
    <citation type="submission" date="2020-02" db="EMBL/GenBank/DDBJ databases">
        <authorList>
            <person name="Gao J."/>
            <person name="Sun J."/>
        </authorList>
    </citation>
    <scope>NUCLEOTIDE SEQUENCE [LARGE SCALE GENOMIC DNA]</scope>
    <source>
        <strain evidence="2 3">7124</strain>
    </source>
</reference>
<dbReference type="AlphaFoldDB" id="A0A6M1PIA3"/>
<gene>
    <name evidence="2" type="ORF">G5B47_10950</name>
</gene>
<accession>A0A6M1PIA3</accession>
<evidence type="ECO:0000313" key="3">
    <source>
        <dbReference type="Proteomes" id="UP000480151"/>
    </source>
</evidence>
<feature type="region of interest" description="Disordered" evidence="1">
    <location>
        <begin position="64"/>
        <end position="85"/>
    </location>
</feature>
<organism evidence="2 3">
    <name type="scientific">Paenibacillus apii</name>
    <dbReference type="NCBI Taxonomy" id="1850370"/>
    <lineage>
        <taxon>Bacteria</taxon>
        <taxon>Bacillati</taxon>
        <taxon>Bacillota</taxon>
        <taxon>Bacilli</taxon>
        <taxon>Bacillales</taxon>
        <taxon>Paenibacillaceae</taxon>
        <taxon>Paenibacillus</taxon>
    </lineage>
</organism>
<sequence>MKTKTPLNKFRDDSYRGTTLVITHLRLEHPVKVLKDTPQPSDRLVTAVNGAIRRALPALRNQLSAGPSPGFSQPLALPARESVLC</sequence>
<protein>
    <submittedName>
        <fullName evidence="2">Uncharacterized protein</fullName>
    </submittedName>
</protein>
<evidence type="ECO:0000256" key="1">
    <source>
        <dbReference type="SAM" id="MobiDB-lite"/>
    </source>
</evidence>
<dbReference type="EMBL" id="JAAKGU010000004">
    <property type="protein sequence ID" value="NGM82930.1"/>
    <property type="molecule type" value="Genomic_DNA"/>
</dbReference>